<feature type="transmembrane region" description="Helical" evidence="1">
    <location>
        <begin position="380"/>
        <end position="402"/>
    </location>
</feature>
<dbReference type="Proteomes" id="UP001247754">
    <property type="component" value="Unassembled WGS sequence"/>
</dbReference>
<feature type="transmembrane region" description="Helical" evidence="1">
    <location>
        <begin position="61"/>
        <end position="80"/>
    </location>
</feature>
<keyword evidence="1" id="KW-0812">Transmembrane</keyword>
<keyword evidence="3" id="KW-1185">Reference proteome</keyword>
<sequence length="471" mass="49520">MTEPKDAAGGANRPLVAALIGAMVLPVLARLTGILTAEVLSWAVAVAVAVLNWRGQGLRELYLIGLACALTVATVMFAPDPGAAVAGAFRQGVFLMAFVLMLGLLHEAASSSPAVSETGLFLTRQPATRRFYALYLGTGFMSVLFNLGTISFLLPLVQRGIAAAGPDDGLNHVRERRQISAMLRGFGWAVVWSPTAIAPLALFEILPNVDRMGWSLMGFGIFAVMLLVGAAEDRWSARGVRTRRPRTAPAVPWAAMARFALVCLWLFGMAELVAWATGDTIVFGLICCCPLLMAGWIAAQTRGGPGVAARAVGRRLRHVALTRLPQAAGVAVTLGTSGYIGRLGAAFVPAEALAAALGVDRMPDWLLLALIPPAVSLSSLLGLSPIILAVFFGSLFAALPVLPADPTLLALAISCGWGLASSFSPFATVVLVASGLTGIRPVRMTLVWNLRFNLLASAALFPVFWLLTGGR</sequence>
<feature type="transmembrane region" description="Helical" evidence="1">
    <location>
        <begin position="251"/>
        <end position="275"/>
    </location>
</feature>
<comment type="caution">
    <text evidence="2">The sequence shown here is derived from an EMBL/GenBank/DDBJ whole genome shotgun (WGS) entry which is preliminary data.</text>
</comment>
<dbReference type="RefSeq" id="WP_310457964.1">
    <property type="nucleotide sequence ID" value="NZ_JAVKPH010000016.1"/>
</dbReference>
<feature type="transmembrane region" description="Helical" evidence="1">
    <location>
        <begin position="15"/>
        <end position="32"/>
    </location>
</feature>
<organism evidence="2 3">
    <name type="scientific">Ruixingdingia sedimenti</name>
    <dbReference type="NCBI Taxonomy" id="3073604"/>
    <lineage>
        <taxon>Bacteria</taxon>
        <taxon>Pseudomonadati</taxon>
        <taxon>Pseudomonadota</taxon>
        <taxon>Alphaproteobacteria</taxon>
        <taxon>Rhodobacterales</taxon>
        <taxon>Paracoccaceae</taxon>
        <taxon>Ruixingdingia</taxon>
    </lineage>
</organism>
<feature type="transmembrane region" description="Helical" evidence="1">
    <location>
        <begin position="448"/>
        <end position="467"/>
    </location>
</feature>
<proteinExistence type="predicted"/>
<evidence type="ECO:0000256" key="1">
    <source>
        <dbReference type="SAM" id="Phobius"/>
    </source>
</evidence>
<feature type="transmembrane region" description="Helical" evidence="1">
    <location>
        <begin position="212"/>
        <end position="231"/>
    </location>
</feature>
<dbReference type="EMBL" id="JAVKPH010000016">
    <property type="protein sequence ID" value="MDR5653728.1"/>
    <property type="molecule type" value="Genomic_DNA"/>
</dbReference>
<feature type="transmembrane region" description="Helical" evidence="1">
    <location>
        <begin position="281"/>
        <end position="299"/>
    </location>
</feature>
<keyword evidence="1" id="KW-0472">Membrane</keyword>
<gene>
    <name evidence="2" type="ORF">RGD00_14025</name>
</gene>
<keyword evidence="1" id="KW-1133">Transmembrane helix</keyword>
<feature type="transmembrane region" description="Helical" evidence="1">
    <location>
        <begin position="92"/>
        <end position="112"/>
    </location>
</feature>
<protein>
    <submittedName>
        <fullName evidence="2">Uncharacterized protein</fullName>
    </submittedName>
</protein>
<accession>A0ABU1FAX1</accession>
<reference evidence="2 3" key="1">
    <citation type="submission" date="2023-09" db="EMBL/GenBank/DDBJ databases">
        <title>Xinfangfangia sedmenti sp. nov., isolated the sedment.</title>
        <authorList>
            <person name="Xu L."/>
        </authorList>
    </citation>
    <scope>NUCLEOTIDE SEQUENCE [LARGE SCALE GENOMIC DNA]</scope>
    <source>
        <strain evidence="2 3">LG-4</strain>
    </source>
</reference>
<feature type="transmembrane region" description="Helical" evidence="1">
    <location>
        <begin position="132"/>
        <end position="154"/>
    </location>
</feature>
<feature type="transmembrane region" description="Helical" evidence="1">
    <location>
        <begin position="408"/>
        <end position="436"/>
    </location>
</feature>
<evidence type="ECO:0000313" key="2">
    <source>
        <dbReference type="EMBL" id="MDR5653728.1"/>
    </source>
</evidence>
<name>A0ABU1FAX1_9RHOB</name>
<evidence type="ECO:0000313" key="3">
    <source>
        <dbReference type="Proteomes" id="UP001247754"/>
    </source>
</evidence>